<dbReference type="EMBL" id="KV429068">
    <property type="protein sequence ID" value="KZT68296.1"/>
    <property type="molecule type" value="Genomic_DNA"/>
</dbReference>
<sequence length="404" mass="45244">MLHRTSATRALQVGEILQACPARDPGLRGTLAACARVSEAFYDYAIPILWRQMDSLFPFFKILPAFQEAEISSSEDSWMRKQRFVRTLFGIPYYIHIELTSSHRACLHAWRVITLRVDQDHIESFVLHLLSRYSALNRQPLLARLQELRWIQSSITSHDILFVLPLLRVLDVEFDGPESSTIVINSVPQPFLFEALCAQVAANVPHLVGLSLKSDYHAPCYFTLFAACHSLRQIIITSMIMTSQCPHLSALFSLENLNSLTIENISEIGQNTFSKFEGFHTLEALSVEGEAQSIGYIFMAFTPSASPIRALSITISHYAGEVGFDPGEIGNMTGSQVSIWCISPQDLHSTSFPCTSEDDTMSPLHAICSLEMHNLYDISFFDVLGPEHGAVSSNDLCMMVYLTR</sequence>
<evidence type="ECO:0000313" key="2">
    <source>
        <dbReference type="Proteomes" id="UP000076727"/>
    </source>
</evidence>
<organism evidence="1 2">
    <name type="scientific">Daedalea quercina L-15889</name>
    <dbReference type="NCBI Taxonomy" id="1314783"/>
    <lineage>
        <taxon>Eukaryota</taxon>
        <taxon>Fungi</taxon>
        <taxon>Dikarya</taxon>
        <taxon>Basidiomycota</taxon>
        <taxon>Agaricomycotina</taxon>
        <taxon>Agaricomycetes</taxon>
        <taxon>Polyporales</taxon>
        <taxon>Fomitopsis</taxon>
    </lineage>
</organism>
<dbReference type="OrthoDB" id="2752819at2759"/>
<dbReference type="InterPro" id="IPR032675">
    <property type="entry name" value="LRR_dom_sf"/>
</dbReference>
<dbReference type="AlphaFoldDB" id="A0A165PJV1"/>
<evidence type="ECO:0000313" key="1">
    <source>
        <dbReference type="EMBL" id="KZT68296.1"/>
    </source>
</evidence>
<name>A0A165PJV1_9APHY</name>
<dbReference type="Proteomes" id="UP000076727">
    <property type="component" value="Unassembled WGS sequence"/>
</dbReference>
<reference evidence="1 2" key="1">
    <citation type="journal article" date="2016" name="Mol. Biol. Evol.">
        <title>Comparative Genomics of Early-Diverging Mushroom-Forming Fungi Provides Insights into the Origins of Lignocellulose Decay Capabilities.</title>
        <authorList>
            <person name="Nagy L.G."/>
            <person name="Riley R."/>
            <person name="Tritt A."/>
            <person name="Adam C."/>
            <person name="Daum C."/>
            <person name="Floudas D."/>
            <person name="Sun H."/>
            <person name="Yadav J.S."/>
            <person name="Pangilinan J."/>
            <person name="Larsson K.H."/>
            <person name="Matsuura K."/>
            <person name="Barry K."/>
            <person name="Labutti K."/>
            <person name="Kuo R."/>
            <person name="Ohm R.A."/>
            <person name="Bhattacharya S.S."/>
            <person name="Shirouzu T."/>
            <person name="Yoshinaga Y."/>
            <person name="Martin F.M."/>
            <person name="Grigoriev I.V."/>
            <person name="Hibbett D.S."/>
        </authorList>
    </citation>
    <scope>NUCLEOTIDE SEQUENCE [LARGE SCALE GENOMIC DNA]</scope>
    <source>
        <strain evidence="1 2">L-15889</strain>
    </source>
</reference>
<accession>A0A165PJV1</accession>
<evidence type="ECO:0008006" key="3">
    <source>
        <dbReference type="Google" id="ProtNLM"/>
    </source>
</evidence>
<gene>
    <name evidence="1" type="ORF">DAEQUDRAFT_738850</name>
</gene>
<dbReference type="SUPFAM" id="SSF52047">
    <property type="entry name" value="RNI-like"/>
    <property type="match status" value="1"/>
</dbReference>
<dbReference type="Gene3D" id="3.80.10.10">
    <property type="entry name" value="Ribonuclease Inhibitor"/>
    <property type="match status" value="1"/>
</dbReference>
<dbReference type="STRING" id="1314783.A0A165PJV1"/>
<protein>
    <recommendedName>
        <fullName evidence="3">F-box domain-containing protein</fullName>
    </recommendedName>
</protein>
<keyword evidence="2" id="KW-1185">Reference proteome</keyword>
<proteinExistence type="predicted"/>